<dbReference type="NCBIfam" id="TIGR03705">
    <property type="entry name" value="poly_P_kin"/>
    <property type="match status" value="1"/>
</dbReference>
<feature type="binding site" evidence="6">
    <location>
        <position position="573"/>
    </location>
    <ligand>
        <name>ATP</name>
        <dbReference type="ChEBI" id="CHEBI:30616"/>
    </ligand>
</feature>
<comment type="cofactor">
    <cofactor evidence="6">
        <name>Mg(2+)</name>
        <dbReference type="ChEBI" id="CHEBI:18420"/>
    </cofactor>
</comment>
<evidence type="ECO:0000256" key="3">
    <source>
        <dbReference type="ARBA" id="ARBA00022741"/>
    </source>
</evidence>
<comment type="similarity">
    <text evidence="6 7">Belongs to the polyphosphate kinase 1 (PPK1) family.</text>
</comment>
<accession>A0A1V9EF09</accession>
<feature type="binding site" evidence="6">
    <location>
        <position position="380"/>
    </location>
    <ligand>
        <name>Mg(2+)</name>
        <dbReference type="ChEBI" id="CHEBI:18420"/>
    </ligand>
</feature>
<feature type="active site" description="Phosphohistidine intermediate" evidence="6">
    <location>
        <position position="440"/>
    </location>
</feature>
<dbReference type="EMBL" id="LVXG01000034">
    <property type="protein sequence ID" value="OQP44706.1"/>
    <property type="molecule type" value="Genomic_DNA"/>
</dbReference>
<feature type="domain" description="Polyphosphate kinase middle" evidence="8">
    <location>
        <begin position="128"/>
        <end position="312"/>
    </location>
</feature>
<dbReference type="PANTHER" id="PTHR30218:SF0">
    <property type="entry name" value="POLYPHOSPHATE KINASE"/>
    <property type="match status" value="1"/>
</dbReference>
<keyword evidence="3 6" id="KW-0547">Nucleotide-binding</keyword>
<dbReference type="PIRSF" id="PIRSF015589">
    <property type="entry name" value="PP_kinase"/>
    <property type="match status" value="1"/>
</dbReference>
<dbReference type="InterPro" id="IPR024953">
    <property type="entry name" value="PP_kinase_middle"/>
</dbReference>
<keyword evidence="5 6" id="KW-0067">ATP-binding</keyword>
<evidence type="ECO:0000256" key="4">
    <source>
        <dbReference type="ARBA" id="ARBA00022777"/>
    </source>
</evidence>
<evidence type="ECO:0000256" key="5">
    <source>
        <dbReference type="ARBA" id="ARBA00022840"/>
    </source>
</evidence>
<dbReference type="InterPro" id="IPR003414">
    <property type="entry name" value="PP_kinase"/>
</dbReference>
<dbReference type="STRING" id="354355.SAMN05660816_03520"/>
<organism evidence="12 13">
    <name type="scientific">Niastella yeongjuensis</name>
    <dbReference type="NCBI Taxonomy" id="354355"/>
    <lineage>
        <taxon>Bacteria</taxon>
        <taxon>Pseudomonadati</taxon>
        <taxon>Bacteroidota</taxon>
        <taxon>Chitinophagia</taxon>
        <taxon>Chitinophagales</taxon>
        <taxon>Chitinophagaceae</taxon>
        <taxon>Niastella</taxon>
    </lineage>
</organism>
<dbReference type="Gene3D" id="3.30.870.10">
    <property type="entry name" value="Endonuclease Chain A"/>
    <property type="match status" value="2"/>
</dbReference>
<dbReference type="InterPro" id="IPR041108">
    <property type="entry name" value="PP_kinase_C_1"/>
</dbReference>
<evidence type="ECO:0000259" key="9">
    <source>
        <dbReference type="Pfam" id="PF13089"/>
    </source>
</evidence>
<gene>
    <name evidence="6" type="primary">ppk</name>
    <name evidence="12" type="ORF">A4H97_10105</name>
</gene>
<dbReference type="Gene3D" id="3.30.1840.10">
    <property type="entry name" value="Polyphosphate kinase middle domain"/>
    <property type="match status" value="1"/>
</dbReference>
<evidence type="ECO:0000313" key="13">
    <source>
        <dbReference type="Proteomes" id="UP000192610"/>
    </source>
</evidence>
<feature type="domain" description="Polyphosphate kinase C-terminal" evidence="10">
    <location>
        <begin position="515"/>
        <end position="683"/>
    </location>
</feature>
<evidence type="ECO:0000259" key="10">
    <source>
        <dbReference type="Pfam" id="PF13090"/>
    </source>
</evidence>
<keyword evidence="2 6" id="KW-0808">Transferase</keyword>
<dbReference type="InterPro" id="IPR036832">
    <property type="entry name" value="PPK_N_dom_sf"/>
</dbReference>
<keyword evidence="13" id="KW-1185">Reference proteome</keyword>
<comment type="catalytic activity">
    <reaction evidence="6 7">
        <text>[phosphate](n) + ATP = [phosphate](n+1) + ADP</text>
        <dbReference type="Rhea" id="RHEA:19573"/>
        <dbReference type="Rhea" id="RHEA-COMP:9859"/>
        <dbReference type="Rhea" id="RHEA-COMP:14280"/>
        <dbReference type="ChEBI" id="CHEBI:16838"/>
        <dbReference type="ChEBI" id="CHEBI:30616"/>
        <dbReference type="ChEBI" id="CHEBI:456216"/>
        <dbReference type="EC" id="2.7.4.1"/>
    </reaction>
</comment>
<evidence type="ECO:0000259" key="8">
    <source>
        <dbReference type="Pfam" id="PF02503"/>
    </source>
</evidence>
<dbReference type="GO" id="GO:0009358">
    <property type="term" value="C:polyphosphate kinase complex"/>
    <property type="evidence" value="ECO:0007669"/>
    <property type="project" value="InterPro"/>
</dbReference>
<dbReference type="SUPFAM" id="SSF143724">
    <property type="entry name" value="PHP14-like"/>
    <property type="match status" value="1"/>
</dbReference>
<dbReference type="InterPro" id="IPR036830">
    <property type="entry name" value="PP_kinase_middle_dom_sf"/>
</dbReference>
<evidence type="ECO:0000256" key="7">
    <source>
        <dbReference type="RuleBase" id="RU003800"/>
    </source>
</evidence>
<dbReference type="NCBIfam" id="NF003917">
    <property type="entry name" value="PRK05443.1-1"/>
    <property type="match status" value="1"/>
</dbReference>
<keyword evidence="6" id="KW-0460">Magnesium</keyword>
<dbReference type="EC" id="2.7.4.1" evidence="6 7"/>
<evidence type="ECO:0000313" key="12">
    <source>
        <dbReference type="EMBL" id="OQP44706.1"/>
    </source>
</evidence>
<dbReference type="Pfam" id="PF13089">
    <property type="entry name" value="PP_kinase_N"/>
    <property type="match status" value="1"/>
</dbReference>
<keyword evidence="6" id="KW-0479">Metal-binding</keyword>
<comment type="caution">
    <text evidence="12">The sequence shown here is derived from an EMBL/GenBank/DDBJ whole genome shotgun (WGS) entry which is preliminary data.</text>
</comment>
<feature type="binding site" evidence="6">
    <location>
        <position position="54"/>
    </location>
    <ligand>
        <name>ATP</name>
        <dbReference type="ChEBI" id="CHEBI:30616"/>
    </ligand>
</feature>
<protein>
    <recommendedName>
        <fullName evidence="6 7">Polyphosphate kinase</fullName>
        <ecNumber evidence="6 7">2.7.4.1</ecNumber>
    </recommendedName>
    <alternativeName>
        <fullName evidence="6">ATP-polyphosphate phosphotransferase</fullName>
    </alternativeName>
    <alternativeName>
        <fullName evidence="6">Polyphosphoric acid kinase</fullName>
    </alternativeName>
</protein>
<evidence type="ECO:0000256" key="2">
    <source>
        <dbReference type="ARBA" id="ARBA00022679"/>
    </source>
</evidence>
<name>A0A1V9EF09_9BACT</name>
<dbReference type="GO" id="GO:0046872">
    <property type="term" value="F:metal ion binding"/>
    <property type="evidence" value="ECO:0007669"/>
    <property type="project" value="UniProtKB-KW"/>
</dbReference>
<dbReference type="PANTHER" id="PTHR30218">
    <property type="entry name" value="POLYPHOSPHATE KINASE"/>
    <property type="match status" value="1"/>
</dbReference>
<dbReference type="InterPro" id="IPR025200">
    <property type="entry name" value="PPK_C_dom2"/>
</dbReference>
<dbReference type="HAMAP" id="MF_00347">
    <property type="entry name" value="Polyphosphate_kinase"/>
    <property type="match status" value="1"/>
</dbReference>
<evidence type="ECO:0000259" key="11">
    <source>
        <dbReference type="Pfam" id="PF17941"/>
    </source>
</evidence>
<dbReference type="GO" id="GO:0005524">
    <property type="term" value="F:ATP binding"/>
    <property type="evidence" value="ECO:0007669"/>
    <property type="project" value="UniProtKB-KW"/>
</dbReference>
<dbReference type="InterPro" id="IPR025198">
    <property type="entry name" value="PPK_N_dom"/>
</dbReference>
<dbReference type="Pfam" id="PF02503">
    <property type="entry name" value="PP_kinase"/>
    <property type="match status" value="1"/>
</dbReference>
<dbReference type="Proteomes" id="UP000192610">
    <property type="component" value="Unassembled WGS sequence"/>
</dbReference>
<dbReference type="GO" id="GO:0006799">
    <property type="term" value="P:polyphosphate biosynthetic process"/>
    <property type="evidence" value="ECO:0007669"/>
    <property type="project" value="UniProtKB-UniRule"/>
</dbReference>
<keyword evidence="1 6" id="KW-0597">Phosphoprotein</keyword>
<evidence type="ECO:0000256" key="1">
    <source>
        <dbReference type="ARBA" id="ARBA00022553"/>
    </source>
</evidence>
<comment type="PTM">
    <text evidence="6 7">An intermediate of this reaction is the autophosphorylated ppk in which a phosphate is covalently linked to a histidine residue through a N-P bond.</text>
</comment>
<sequence length="717" mass="82965">MNSANTNLSTQMKRKTIARDISWLSFNARVLQEAADPSVPLRERVKFLGIFSNNLDEFFRVRVATLKRMTEVGKKNMHMEVAPNKILDEIQQIVLDQQSQFNRIWEGINKELEKEKIFLVSEKGLNKEQQKFVHTFFEEDVRMNTIPLMVESIPHFPYLREKSLYLGVVLSRKDGSMKRKYAIIEIPAKSIGRFKILPSPQGQHHIILLEDVIRFNLKSIFSYFGYDRFESWVFKITKDAEIDMDSDISTTLIQKIEKGVRNRRKGKPVRFVFDKQMDAGLLDYLIRKLNLSRKDSLIPGGRIHNFRHFMDFPDVFEKKGHRKKPFMHPMLKNAPRVTDVVLYTDIMLNYPYHSFNPVIELLREAAIDPDVTAIKITAYRLATNSKIVNALINAVRNGKQVTVMLELRARFDEEANLEWKVRLEEEGVKVLISISDMKVHAKACLIKKRVLNHTIHYGFISTGNLNEKTANFYGDHCLLTSDRHIMADVNRIFNFLESPKTGMRFLKACKTIIPCPTDLRKELLKLIGREIKFAKEGKPAEIILKMNSLSDEALIEKLYEAARAGVELKLIIRGIFCMYSESTKFVKPVKAISIIDEYLEHARVFIFHNNGNEKAFISSADWMVRNLDHRVEATCPIFDENIKKVLKNILEIQLSDNVKARILDNELSNRYVRDRKIKKVRSQVEIYNYLHQKSNGIPDSSNAEVSEIVAVGEKSAV</sequence>
<dbReference type="SUPFAM" id="SSF140356">
    <property type="entry name" value="PPK N-terminal domain-like"/>
    <property type="match status" value="1"/>
</dbReference>
<feature type="binding site" evidence="6">
    <location>
        <position position="473"/>
    </location>
    <ligand>
        <name>ATP</name>
        <dbReference type="ChEBI" id="CHEBI:30616"/>
    </ligand>
</feature>
<dbReference type="AlphaFoldDB" id="A0A1V9EF09"/>
<feature type="domain" description="Polyphosphate kinase N-terminal" evidence="9">
    <location>
        <begin position="17"/>
        <end position="119"/>
    </location>
</feature>
<feature type="binding site" evidence="6">
    <location>
        <position position="601"/>
    </location>
    <ligand>
        <name>ATP</name>
        <dbReference type="ChEBI" id="CHEBI:30616"/>
    </ligand>
</feature>
<dbReference type="Pfam" id="PF17941">
    <property type="entry name" value="PP_kinase_C_1"/>
    <property type="match status" value="1"/>
</dbReference>
<keyword evidence="4 6" id="KW-0418">Kinase</keyword>
<comment type="function">
    <text evidence="6 7">Catalyzes the reversible transfer of the terminal phosphate of ATP to form a long-chain polyphosphate (polyP).</text>
</comment>
<dbReference type="GO" id="GO:0008976">
    <property type="term" value="F:polyphosphate kinase activity"/>
    <property type="evidence" value="ECO:0007669"/>
    <property type="project" value="UniProtKB-UniRule"/>
</dbReference>
<evidence type="ECO:0000256" key="6">
    <source>
        <dbReference type="HAMAP-Rule" id="MF_00347"/>
    </source>
</evidence>
<dbReference type="Gene3D" id="1.20.58.310">
    <property type="entry name" value="Polyphosphate kinase N-terminal domain"/>
    <property type="match status" value="1"/>
</dbReference>
<feature type="domain" description="Polyphosphate kinase C-terminal" evidence="11">
    <location>
        <begin position="339"/>
        <end position="499"/>
    </location>
</feature>
<proteinExistence type="inferred from homology"/>
<dbReference type="SUPFAM" id="SSF56024">
    <property type="entry name" value="Phospholipase D/nuclease"/>
    <property type="match status" value="2"/>
</dbReference>
<feature type="binding site" evidence="6">
    <location>
        <position position="410"/>
    </location>
    <ligand>
        <name>Mg(2+)</name>
        <dbReference type="ChEBI" id="CHEBI:18420"/>
    </ligand>
</feature>
<reference evidence="13" key="1">
    <citation type="submission" date="2016-04" db="EMBL/GenBank/DDBJ databases">
        <authorList>
            <person name="Chen L."/>
            <person name="Zhuang W."/>
            <person name="Wang G."/>
        </authorList>
    </citation>
    <scope>NUCLEOTIDE SEQUENCE [LARGE SCALE GENOMIC DNA]</scope>
    <source>
        <strain evidence="13">17621</strain>
    </source>
</reference>
<dbReference type="Pfam" id="PF13090">
    <property type="entry name" value="PP_kinase_C"/>
    <property type="match status" value="1"/>
</dbReference>